<dbReference type="PANTHER" id="PTHR43622">
    <property type="entry name" value="3-DEHYDROQUINATE SYNTHASE"/>
    <property type="match status" value="1"/>
</dbReference>
<evidence type="ECO:0000259" key="12">
    <source>
        <dbReference type="Pfam" id="PF24621"/>
    </source>
</evidence>
<proteinExistence type="predicted"/>
<dbReference type="EC" id="4.2.3.4" evidence="10"/>
<dbReference type="InterPro" id="IPR016037">
    <property type="entry name" value="DHQ_synth_AroB"/>
</dbReference>
<dbReference type="Gene3D" id="1.20.1090.10">
    <property type="entry name" value="Dehydroquinate synthase-like - alpha domain"/>
    <property type="match status" value="1"/>
</dbReference>
<dbReference type="PIRSF" id="PIRSF001455">
    <property type="entry name" value="DHQ_synth"/>
    <property type="match status" value="1"/>
</dbReference>
<sequence length="345" mass="38579">MTLNNIIITDKAPETLNDILSKENYSKIAILVDENTLANCYPLLEGNLPQHTLIEIKSGEINKNLDTCTYVWQALTDQSFDRKSLLINLGGGVIGDLGGFCAGTYKRGIDFINIPTTLLSQVDASVGGKLGIDFNGFKNHIGLFQEPKNVIIDRSFLKTLPEREIRSGFAEVIKHHLIADKTGWQGLKNHRFNELDWSTLIPHSVQIKHKIVTEDPHEGGLRKALNFGHTIGHAIESYLLNNDKGILHGEAVAAGMICEAYLSYKRKLISETELNEIIQFIQSIYEKITLSDADREEVCGYLMQDKKNRGNSVLAALLNGVGNVVWDQELNRQESLDSLVFYDKL</sequence>
<dbReference type="InterPro" id="IPR050071">
    <property type="entry name" value="Dehydroquinate_synthase"/>
</dbReference>
<evidence type="ECO:0000256" key="8">
    <source>
        <dbReference type="ARBA" id="ARBA00023239"/>
    </source>
</evidence>
<gene>
    <name evidence="13" type="primary">aroB</name>
    <name evidence="13" type="ORF">E1163_14810</name>
</gene>
<dbReference type="RefSeq" id="WP_343033838.1">
    <property type="nucleotide sequence ID" value="NZ_BAAAFL010000043.1"/>
</dbReference>
<evidence type="ECO:0000256" key="5">
    <source>
        <dbReference type="ARBA" id="ARBA00022741"/>
    </source>
</evidence>
<protein>
    <recommendedName>
        <fullName evidence="10">3-dehydroquinate synthase</fullName>
        <ecNumber evidence="10">4.2.3.4</ecNumber>
    </recommendedName>
</protein>
<comment type="function">
    <text evidence="3">Catalyzes the conversion of 3-deoxy-D-arabino-heptulosonate 7-phosphate (DAHP) to dehydroquinate (DHQ).</text>
</comment>
<reference evidence="13 14" key="1">
    <citation type="submission" date="2019-02" db="EMBL/GenBank/DDBJ databases">
        <authorList>
            <person name="Goldberg S.R."/>
            <person name="Haltli B.A."/>
            <person name="Correa H."/>
            <person name="Russell K.G."/>
        </authorList>
    </citation>
    <scope>NUCLEOTIDE SEQUENCE [LARGE SCALE GENOMIC DNA]</scope>
    <source>
        <strain evidence="13 14">JCM 16186</strain>
    </source>
</reference>
<dbReference type="NCBIfam" id="TIGR01357">
    <property type="entry name" value="aroB"/>
    <property type="match status" value="1"/>
</dbReference>
<keyword evidence="8 13" id="KW-0456">Lyase</keyword>
<evidence type="ECO:0000256" key="10">
    <source>
        <dbReference type="NCBIfam" id="TIGR01357"/>
    </source>
</evidence>
<evidence type="ECO:0000256" key="1">
    <source>
        <dbReference type="ARBA" id="ARBA00001911"/>
    </source>
</evidence>
<dbReference type="Gene3D" id="3.40.50.1970">
    <property type="match status" value="1"/>
</dbReference>
<feature type="domain" description="3-dehydroquinate synthase C-terminal" evidence="12">
    <location>
        <begin position="168"/>
        <end position="308"/>
    </location>
</feature>
<comment type="cofactor">
    <cofactor evidence="2">
        <name>Co(2+)</name>
        <dbReference type="ChEBI" id="CHEBI:48828"/>
    </cofactor>
</comment>
<feature type="domain" description="3-dehydroquinate synthase N-terminal" evidence="11">
    <location>
        <begin position="54"/>
        <end position="166"/>
    </location>
</feature>
<evidence type="ECO:0000256" key="7">
    <source>
        <dbReference type="ARBA" id="ARBA00023027"/>
    </source>
</evidence>
<comment type="caution">
    <text evidence="13">The sequence shown here is derived from an EMBL/GenBank/DDBJ whole genome shotgun (WGS) entry which is preliminary data.</text>
</comment>
<evidence type="ECO:0000256" key="2">
    <source>
        <dbReference type="ARBA" id="ARBA00001941"/>
    </source>
</evidence>
<dbReference type="Pfam" id="PF24621">
    <property type="entry name" value="DHQS_C"/>
    <property type="match status" value="1"/>
</dbReference>
<evidence type="ECO:0000259" key="11">
    <source>
        <dbReference type="Pfam" id="PF01761"/>
    </source>
</evidence>
<dbReference type="CDD" id="cd08195">
    <property type="entry name" value="DHQS"/>
    <property type="match status" value="1"/>
</dbReference>
<comment type="cofactor">
    <cofactor evidence="1">
        <name>NAD(+)</name>
        <dbReference type="ChEBI" id="CHEBI:57540"/>
    </cofactor>
</comment>
<dbReference type="InterPro" id="IPR030960">
    <property type="entry name" value="DHQS/DOIS_N"/>
</dbReference>
<keyword evidence="4" id="KW-0479">Metal-binding</keyword>
<dbReference type="EMBL" id="SMLW01000570">
    <property type="protein sequence ID" value="MTI26226.1"/>
    <property type="molecule type" value="Genomic_DNA"/>
</dbReference>
<keyword evidence="9" id="KW-0170">Cobalt</keyword>
<dbReference type="SUPFAM" id="SSF56796">
    <property type="entry name" value="Dehydroquinate synthase-like"/>
    <property type="match status" value="1"/>
</dbReference>
<organism evidence="13 14">
    <name type="scientific">Fulvivirga kasyanovii</name>
    <dbReference type="NCBI Taxonomy" id="396812"/>
    <lineage>
        <taxon>Bacteria</taxon>
        <taxon>Pseudomonadati</taxon>
        <taxon>Bacteroidota</taxon>
        <taxon>Cytophagia</taxon>
        <taxon>Cytophagales</taxon>
        <taxon>Fulvivirgaceae</taxon>
        <taxon>Fulvivirga</taxon>
    </lineage>
</organism>
<dbReference type="InterPro" id="IPR056179">
    <property type="entry name" value="DHQS_C"/>
</dbReference>
<dbReference type="PANTHER" id="PTHR43622:SF1">
    <property type="entry name" value="3-DEHYDROQUINATE SYNTHASE"/>
    <property type="match status" value="1"/>
</dbReference>
<dbReference type="Proteomes" id="UP000798808">
    <property type="component" value="Unassembled WGS sequence"/>
</dbReference>
<evidence type="ECO:0000313" key="14">
    <source>
        <dbReference type="Proteomes" id="UP000798808"/>
    </source>
</evidence>
<evidence type="ECO:0000313" key="13">
    <source>
        <dbReference type="EMBL" id="MTI26226.1"/>
    </source>
</evidence>
<accession>A0ABW9RQL3</accession>
<dbReference type="Pfam" id="PF01761">
    <property type="entry name" value="DHQ_synthase"/>
    <property type="match status" value="1"/>
</dbReference>
<evidence type="ECO:0000256" key="6">
    <source>
        <dbReference type="ARBA" id="ARBA00022833"/>
    </source>
</evidence>
<name>A0ABW9RQL3_9BACT</name>
<dbReference type="InterPro" id="IPR030963">
    <property type="entry name" value="DHQ_synth_fam"/>
</dbReference>
<keyword evidence="14" id="KW-1185">Reference proteome</keyword>
<keyword evidence="6" id="KW-0862">Zinc</keyword>
<dbReference type="GO" id="GO:0003856">
    <property type="term" value="F:3-dehydroquinate synthase activity"/>
    <property type="evidence" value="ECO:0007669"/>
    <property type="project" value="UniProtKB-EC"/>
</dbReference>
<evidence type="ECO:0000256" key="9">
    <source>
        <dbReference type="ARBA" id="ARBA00023285"/>
    </source>
</evidence>
<evidence type="ECO:0000256" key="4">
    <source>
        <dbReference type="ARBA" id="ARBA00022723"/>
    </source>
</evidence>
<keyword evidence="5" id="KW-0547">Nucleotide-binding</keyword>
<keyword evidence="7" id="KW-0520">NAD</keyword>
<evidence type="ECO:0000256" key="3">
    <source>
        <dbReference type="ARBA" id="ARBA00003485"/>
    </source>
</evidence>